<name>A0A9D4ZBQ7_ADICA</name>
<dbReference type="EMBL" id="JABFUD020000015">
    <property type="protein sequence ID" value="KAI5069698.1"/>
    <property type="molecule type" value="Genomic_DNA"/>
</dbReference>
<reference evidence="1" key="1">
    <citation type="submission" date="2021-01" db="EMBL/GenBank/DDBJ databases">
        <title>Adiantum capillus-veneris genome.</title>
        <authorList>
            <person name="Fang Y."/>
            <person name="Liao Q."/>
        </authorList>
    </citation>
    <scope>NUCLEOTIDE SEQUENCE</scope>
    <source>
        <strain evidence="1">H3</strain>
        <tissue evidence="1">Leaf</tissue>
    </source>
</reference>
<organism evidence="1 2">
    <name type="scientific">Adiantum capillus-veneris</name>
    <name type="common">Maidenhair fern</name>
    <dbReference type="NCBI Taxonomy" id="13818"/>
    <lineage>
        <taxon>Eukaryota</taxon>
        <taxon>Viridiplantae</taxon>
        <taxon>Streptophyta</taxon>
        <taxon>Embryophyta</taxon>
        <taxon>Tracheophyta</taxon>
        <taxon>Polypodiopsida</taxon>
        <taxon>Polypodiidae</taxon>
        <taxon>Polypodiales</taxon>
        <taxon>Pteridineae</taxon>
        <taxon>Pteridaceae</taxon>
        <taxon>Vittarioideae</taxon>
        <taxon>Adiantum</taxon>
    </lineage>
</organism>
<evidence type="ECO:0000313" key="1">
    <source>
        <dbReference type="EMBL" id="KAI5069698.1"/>
    </source>
</evidence>
<dbReference type="AlphaFoldDB" id="A0A9D4ZBQ7"/>
<protein>
    <submittedName>
        <fullName evidence="1">Uncharacterized protein</fullName>
    </submittedName>
</protein>
<evidence type="ECO:0000313" key="2">
    <source>
        <dbReference type="Proteomes" id="UP000886520"/>
    </source>
</evidence>
<keyword evidence="2" id="KW-1185">Reference proteome</keyword>
<dbReference type="Proteomes" id="UP000886520">
    <property type="component" value="Chromosome 15"/>
</dbReference>
<proteinExistence type="predicted"/>
<sequence length="101" mass="10853">MAAPLFPLLQRPCLVSGKWRSLIVSSPGSYRALANLLLQSGASLNGEPTCSLVCCQDGASLVCEAALAGRPLSSLWWLLVRPAPSLQAAHFFSSLQNYFLF</sequence>
<accession>A0A9D4ZBQ7</accession>
<comment type="caution">
    <text evidence="1">The sequence shown here is derived from an EMBL/GenBank/DDBJ whole genome shotgun (WGS) entry which is preliminary data.</text>
</comment>
<gene>
    <name evidence="1" type="ORF">GOP47_0015999</name>
</gene>